<feature type="region of interest" description="Disordered" evidence="9">
    <location>
        <begin position="815"/>
        <end position="839"/>
    </location>
</feature>
<feature type="compositionally biased region" description="Basic and acidic residues" evidence="9">
    <location>
        <begin position="908"/>
        <end position="932"/>
    </location>
</feature>
<dbReference type="GO" id="GO:0033925">
    <property type="term" value="F:mannosyl-glycoprotein endo-beta-N-acetylglucosaminidase activity"/>
    <property type="evidence" value="ECO:0007669"/>
    <property type="project" value="UniProtKB-EC"/>
</dbReference>
<dbReference type="Proteomes" id="UP000265515">
    <property type="component" value="Unassembled WGS sequence"/>
</dbReference>
<feature type="region of interest" description="Disordered" evidence="9">
    <location>
        <begin position="729"/>
        <end position="749"/>
    </location>
</feature>
<keyword evidence="12" id="KW-1185">Reference proteome</keyword>
<reference evidence="11 12" key="1">
    <citation type="journal article" date="2018" name="Cell">
        <title>The Chara Genome: Secondary Complexity and Implications for Plant Terrestrialization.</title>
        <authorList>
            <person name="Nishiyama T."/>
            <person name="Sakayama H."/>
            <person name="Vries J.D."/>
            <person name="Buschmann H."/>
            <person name="Saint-Marcoux D."/>
            <person name="Ullrich K.K."/>
            <person name="Haas F.B."/>
            <person name="Vanderstraeten L."/>
            <person name="Becker D."/>
            <person name="Lang D."/>
            <person name="Vosolsobe S."/>
            <person name="Rombauts S."/>
            <person name="Wilhelmsson P.K.I."/>
            <person name="Janitza P."/>
            <person name="Kern R."/>
            <person name="Heyl A."/>
            <person name="Rumpler F."/>
            <person name="Villalobos L.I.A.C."/>
            <person name="Clay J.M."/>
            <person name="Skokan R."/>
            <person name="Toyoda A."/>
            <person name="Suzuki Y."/>
            <person name="Kagoshima H."/>
            <person name="Schijlen E."/>
            <person name="Tajeshwar N."/>
            <person name="Catarino B."/>
            <person name="Hetherington A.J."/>
            <person name="Saltykova A."/>
            <person name="Bonnot C."/>
            <person name="Breuninger H."/>
            <person name="Symeonidi A."/>
            <person name="Radhakrishnan G.V."/>
            <person name="Van Nieuwerburgh F."/>
            <person name="Deforce D."/>
            <person name="Chang C."/>
            <person name="Karol K.G."/>
            <person name="Hedrich R."/>
            <person name="Ulvskov P."/>
            <person name="Glockner G."/>
            <person name="Delwiche C.F."/>
            <person name="Petrasek J."/>
            <person name="Van de Peer Y."/>
            <person name="Friml J."/>
            <person name="Beilby M."/>
            <person name="Dolan L."/>
            <person name="Kohara Y."/>
            <person name="Sugano S."/>
            <person name="Fujiyama A."/>
            <person name="Delaux P.-M."/>
            <person name="Quint M."/>
            <person name="TheiBen G."/>
            <person name="Hagemann M."/>
            <person name="Harholt J."/>
            <person name="Dunand C."/>
            <person name="Zachgo S."/>
            <person name="Langdale J."/>
            <person name="Maumus F."/>
            <person name="Straeten D.V.D."/>
            <person name="Gould S.B."/>
            <person name="Rensing S.A."/>
        </authorList>
    </citation>
    <scope>NUCLEOTIDE SEQUENCE [LARGE SCALE GENOMIC DNA]</scope>
    <source>
        <strain evidence="11 12">S276</strain>
    </source>
</reference>
<evidence type="ECO:0000256" key="1">
    <source>
        <dbReference type="ARBA" id="ARBA00004514"/>
    </source>
</evidence>
<feature type="region of interest" description="Disordered" evidence="9">
    <location>
        <begin position="903"/>
        <end position="932"/>
    </location>
</feature>
<dbReference type="Pfam" id="PF03644">
    <property type="entry name" value="Glyco_hydro_85"/>
    <property type="match status" value="1"/>
</dbReference>
<evidence type="ECO:0000256" key="7">
    <source>
        <dbReference type="ARBA" id="ARBA00034414"/>
    </source>
</evidence>
<evidence type="ECO:0000259" key="10">
    <source>
        <dbReference type="Pfam" id="PF03644"/>
    </source>
</evidence>
<dbReference type="AlphaFoldDB" id="A0A388KJW1"/>
<feature type="compositionally biased region" description="Polar residues" evidence="9">
    <location>
        <begin position="1"/>
        <end position="10"/>
    </location>
</feature>
<comment type="similarity">
    <text evidence="2">Belongs to the glycosyl hydrolase 85 family.</text>
</comment>
<proteinExistence type="inferred from homology"/>
<dbReference type="OrthoDB" id="284473at2759"/>
<dbReference type="CDD" id="cd06547">
    <property type="entry name" value="GH85_ENGase"/>
    <property type="match status" value="1"/>
</dbReference>
<evidence type="ECO:0000256" key="3">
    <source>
        <dbReference type="ARBA" id="ARBA00012566"/>
    </source>
</evidence>
<evidence type="ECO:0000313" key="11">
    <source>
        <dbReference type="EMBL" id="GBG70253.1"/>
    </source>
</evidence>
<dbReference type="EMBL" id="BFEA01000128">
    <property type="protein sequence ID" value="GBG70253.1"/>
    <property type="molecule type" value="Genomic_DNA"/>
</dbReference>
<feature type="region of interest" description="Disordered" evidence="9">
    <location>
        <begin position="183"/>
        <end position="217"/>
    </location>
</feature>
<feature type="compositionally biased region" description="Basic and acidic residues" evidence="9">
    <location>
        <begin position="83"/>
        <end position="103"/>
    </location>
</feature>
<evidence type="ECO:0000256" key="9">
    <source>
        <dbReference type="SAM" id="MobiDB-lite"/>
    </source>
</evidence>
<feature type="compositionally biased region" description="Low complexity" evidence="9">
    <location>
        <begin position="188"/>
        <end position="199"/>
    </location>
</feature>
<comment type="caution">
    <text evidence="11">The sequence shown here is derived from an EMBL/GenBank/DDBJ whole genome shotgun (WGS) entry which is preliminary data.</text>
</comment>
<dbReference type="Gramene" id="GBG70253">
    <property type="protein sequence ID" value="GBG70253"/>
    <property type="gene ID" value="CBR_g6382"/>
</dbReference>
<sequence length="1126" mass="122806">MTMESQQNESDGCLSAGRAIDADKSPPQDLGVTLPVVNLGNEASNVALLPGDTVLKAEEELGENSASAAIAAIEREIEEVEEHGERSEQKGQEEREDVKEGKEAQSLTMSTGSGEVVMNLTSVDFLPLASALKTLEAFRDWSPSTTDRSSIFNVASTPLRVDWRKYHRCSEDVSIDAIKVEEADDRTSLSSAGSALAHLGPPPPPPPPPTSAPTPIGDGVDAACHEYVADGTRSPADLRSRQKQRLLVCHDMMGGYVQDSLLQGGSEMTVYRIWHWELIDIFVYFSHHLVTIPPATWTNAAHTNGVQMLGTFITEWAEGAEHCRKIFATVESARHYASQLVQIAAHFGFDGWLINIENRIEKDHIANLLEFLRCLTEKMHVAVPMSQIIWYDSVTEDGVLDWQNELTEKNKCFLEVTDGLFTNYCWKERSPAACALAAGTRASDVYMGVDVFGRNTYGGGGYHCDLAVKAAKNVKVSAALFAPGWVYETKQPWDFEESQDRFWKLIANAWVPPHPCSTTLPFLSTFDQGVGLAVYREGRRVSSSSWHNLSSQSIEPCFASVSQSAVVPSGTKHLQPIAARISFDTAFSSGASLKLAGKLAKGHKALLEVFRPFIDLQCIEHNPLQVSYVLSRKAGAEAELVLELIGADECSAGRQEENPSNAKASAFIICSHLGAQGEPANKTESGGILEGVTVSESSHFHQAAAGVFDHCDVDIKRPNSCMHFVAQKGPSAGQQVDHGPHNSGPDAVDALSGDVTDVDAEVQSPSVGAGNGERMEVEWELRAYEIDASVLKGRTIVSIAVLCSQKKGEMETLQAHEAQKEGNEHPVIDAPGPQPTGQVTQVISGSKAGEHGDFRILTDQSPAEKSIASLQDEVLLNSNTQDTPGEPKEQECECIGREAEGLGGNTGVHDDTISDGKCTSMRDKPSVEEHTPHRHEEDVEFCAFLGQVCLAWERVQRVAVNLVDCKDVIWGSWKHEKVANEGAVEGLRCQVLGSKGDREFSGTLVFEPSTTPEHVLWYDVYYWGLTSSRLHDGGVIEQLGKDWREGLRNPQRLNQGSNGDFETIIDSRPQWLGTARLQAFRVYKLHVPGSWDAVGFGIEAVDRTGVRHPFRGDSQALVISRADGKL</sequence>
<comment type="catalytic activity">
    <reaction evidence="7">
        <text>an N(4)-(oligosaccharide-(1-&gt;3)-[oligosaccharide-(1-&gt;6)]-beta-D-Man-(1-&gt;4)-beta-D-GlcNAc-(1-&gt;4)-alpha-D-GlcNAc)-L-asparaginyl-[protein] + H2O = an oligosaccharide-(1-&gt;3)-[oligosaccharide-(1-&gt;6)]-beta-D-Man-(1-&gt;4)-D-GlcNAc + N(4)-(N-acetyl-beta-D-glucosaminyl)-L-asparaginyl-[protein]</text>
        <dbReference type="Rhea" id="RHEA:73067"/>
        <dbReference type="Rhea" id="RHEA-COMP:12603"/>
        <dbReference type="Rhea" id="RHEA-COMP:18176"/>
        <dbReference type="ChEBI" id="CHEBI:15377"/>
        <dbReference type="ChEBI" id="CHEBI:132248"/>
        <dbReference type="ChEBI" id="CHEBI:192714"/>
        <dbReference type="ChEBI" id="CHEBI:192715"/>
        <dbReference type="EC" id="3.2.1.96"/>
    </reaction>
</comment>
<dbReference type="STRING" id="69332.A0A388KJW1"/>
<dbReference type="PANTHER" id="PTHR13246:SF1">
    <property type="entry name" value="CYTOSOLIC ENDO-BETA-N-ACETYLGLUCOSAMINIDASE"/>
    <property type="match status" value="1"/>
</dbReference>
<evidence type="ECO:0000256" key="5">
    <source>
        <dbReference type="ARBA" id="ARBA00022801"/>
    </source>
</evidence>
<keyword evidence="6" id="KW-0326">Glycosidase</keyword>
<dbReference type="GO" id="GO:0005829">
    <property type="term" value="C:cytosol"/>
    <property type="evidence" value="ECO:0007669"/>
    <property type="project" value="UniProtKB-SubCell"/>
</dbReference>
<dbReference type="Gene3D" id="2.60.120.260">
    <property type="entry name" value="Galactose-binding domain-like"/>
    <property type="match status" value="1"/>
</dbReference>
<protein>
    <recommendedName>
        <fullName evidence="3">mannosyl-glycoprotein endo-beta-N-acetylglucosaminidase</fullName>
        <ecNumber evidence="3">3.2.1.96</ecNumber>
    </recommendedName>
</protein>
<feature type="region of interest" description="Disordered" evidence="9">
    <location>
        <begin position="1"/>
        <end position="33"/>
    </location>
</feature>
<organism evidence="11 12">
    <name type="scientific">Chara braunii</name>
    <name type="common">Braun's stonewort</name>
    <dbReference type="NCBI Taxonomy" id="69332"/>
    <lineage>
        <taxon>Eukaryota</taxon>
        <taxon>Viridiplantae</taxon>
        <taxon>Streptophyta</taxon>
        <taxon>Charophyceae</taxon>
        <taxon>Charales</taxon>
        <taxon>Characeae</taxon>
        <taxon>Chara</taxon>
    </lineage>
</organism>
<feature type="compositionally biased region" description="Pro residues" evidence="9">
    <location>
        <begin position="200"/>
        <end position="212"/>
    </location>
</feature>
<dbReference type="PANTHER" id="PTHR13246">
    <property type="entry name" value="ENDO BETA N-ACETYLGLUCOSAMINIDASE"/>
    <property type="match status" value="1"/>
</dbReference>
<dbReference type="Gene3D" id="3.20.20.80">
    <property type="entry name" value="Glycosidases"/>
    <property type="match status" value="1"/>
</dbReference>
<keyword evidence="4" id="KW-0963">Cytoplasm</keyword>
<dbReference type="GO" id="GO:0006491">
    <property type="term" value="P:N-glycan processing"/>
    <property type="evidence" value="ECO:0007669"/>
    <property type="project" value="UniProtKB-ARBA"/>
</dbReference>
<dbReference type="FunFam" id="3.20.20.80:FF:000043">
    <property type="entry name" value="cytosolic endo-beta-N-acetylglucosaminidase"/>
    <property type="match status" value="1"/>
</dbReference>
<feature type="compositionally biased region" description="Basic and acidic residues" evidence="9">
    <location>
        <begin position="817"/>
        <end position="827"/>
    </location>
</feature>
<feature type="region of interest" description="Disordered" evidence="9">
    <location>
        <begin position="74"/>
        <end position="110"/>
    </location>
</feature>
<feature type="domain" description="Cytosolic endo-beta-N-acetylglucosaminidase TIM barrel" evidence="10">
    <location>
        <begin position="259"/>
        <end position="532"/>
    </location>
</feature>
<dbReference type="EC" id="3.2.1.96" evidence="3"/>
<evidence type="ECO:0000256" key="6">
    <source>
        <dbReference type="ARBA" id="ARBA00023295"/>
    </source>
</evidence>
<dbReference type="InterPro" id="IPR032979">
    <property type="entry name" value="ENGase"/>
</dbReference>
<evidence type="ECO:0000256" key="2">
    <source>
        <dbReference type="ARBA" id="ARBA00007849"/>
    </source>
</evidence>
<evidence type="ECO:0000256" key="8">
    <source>
        <dbReference type="ARBA" id="ARBA00060018"/>
    </source>
</evidence>
<keyword evidence="5" id="KW-0378">Hydrolase</keyword>
<gene>
    <name evidence="11" type="ORF">CBR_g6382</name>
</gene>
<name>A0A388KJW1_CHABU</name>
<accession>A0A388KJW1</accession>
<comment type="function">
    <text evidence="8">Endoglycosidase that releases N-glycans from glycoproteins by cleaving the beta-1,4-glycosidic bond in the N,N'-diacetylchitobiose core. Involved in the production of high-mannose type N-glycans during plant development and fruit maturation.</text>
</comment>
<comment type="subcellular location">
    <subcellularLocation>
        <location evidence="1">Cytoplasm</location>
        <location evidence="1">Cytosol</location>
    </subcellularLocation>
</comment>
<evidence type="ECO:0000256" key="4">
    <source>
        <dbReference type="ARBA" id="ARBA00022490"/>
    </source>
</evidence>
<evidence type="ECO:0000313" key="12">
    <source>
        <dbReference type="Proteomes" id="UP000265515"/>
    </source>
</evidence>
<dbReference type="InterPro" id="IPR005201">
    <property type="entry name" value="TIM_ENGase"/>
</dbReference>